<gene>
    <name evidence="1" type="ORF">GTHE00462_LOCUS2753</name>
</gene>
<sequence>MVKRTSVTYRPYCIERGDYHCSLFKDAVYSDTFIATSKLQHCLERLISAAPPQEILSDSNDAMSQVLLVPAFASLHTYWQVGIQFTTASIQIILIHSNILLVQFNSSKHSRIDSDLKCLGRRSGSTD</sequence>
<reference evidence="1" key="1">
    <citation type="submission" date="2021-01" db="EMBL/GenBank/DDBJ databases">
        <authorList>
            <person name="Corre E."/>
            <person name="Pelletier E."/>
            <person name="Niang G."/>
            <person name="Scheremetjew M."/>
            <person name="Finn R."/>
            <person name="Kale V."/>
            <person name="Holt S."/>
            <person name="Cochrane G."/>
            <person name="Meng A."/>
            <person name="Brown T."/>
            <person name="Cohen L."/>
        </authorList>
    </citation>
    <scope>NUCLEOTIDE SEQUENCE</scope>
    <source>
        <strain evidence="1">CCMP 2712</strain>
    </source>
</reference>
<dbReference type="AlphaFoldDB" id="A0A7S4M0I5"/>
<protein>
    <submittedName>
        <fullName evidence="1">Uncharacterized protein</fullName>
    </submittedName>
</protein>
<name>A0A7S4M0I5_GUITH</name>
<dbReference type="EMBL" id="HBKN01003229">
    <property type="protein sequence ID" value="CAE2193442.1"/>
    <property type="molecule type" value="Transcribed_RNA"/>
</dbReference>
<accession>A0A7S4M0I5</accession>
<evidence type="ECO:0000313" key="1">
    <source>
        <dbReference type="EMBL" id="CAE2193442.1"/>
    </source>
</evidence>
<organism evidence="1">
    <name type="scientific">Guillardia theta</name>
    <name type="common">Cryptophyte</name>
    <name type="synonym">Cryptomonas phi</name>
    <dbReference type="NCBI Taxonomy" id="55529"/>
    <lineage>
        <taxon>Eukaryota</taxon>
        <taxon>Cryptophyceae</taxon>
        <taxon>Pyrenomonadales</taxon>
        <taxon>Geminigeraceae</taxon>
        <taxon>Guillardia</taxon>
    </lineage>
</organism>
<proteinExistence type="predicted"/>